<dbReference type="InterPro" id="IPR004387">
    <property type="entry name" value="Pept_M50_Zn"/>
</dbReference>
<evidence type="ECO:0000256" key="9">
    <source>
        <dbReference type="ARBA" id="ARBA00023049"/>
    </source>
</evidence>
<dbReference type="EMBL" id="FMTS01000001">
    <property type="protein sequence ID" value="SCW33522.1"/>
    <property type="molecule type" value="Genomic_DNA"/>
</dbReference>
<evidence type="ECO:0000256" key="2">
    <source>
        <dbReference type="ARBA" id="ARBA00004141"/>
    </source>
</evidence>
<keyword evidence="8 11" id="KW-1133">Transmembrane helix</keyword>
<reference evidence="15" key="1">
    <citation type="submission" date="2016-10" db="EMBL/GenBank/DDBJ databases">
        <authorList>
            <person name="Varghese N."/>
            <person name="Submissions S."/>
        </authorList>
    </citation>
    <scope>NUCLEOTIDE SEQUENCE [LARGE SCALE GENOMIC DNA]</scope>
    <source>
        <strain evidence="15">CGMCC 1.3431</strain>
    </source>
</reference>
<evidence type="ECO:0000256" key="8">
    <source>
        <dbReference type="ARBA" id="ARBA00022989"/>
    </source>
</evidence>
<keyword evidence="15" id="KW-1185">Reference proteome</keyword>
<name>A0A1G4PMN1_9CAUL</name>
<evidence type="ECO:0000256" key="10">
    <source>
        <dbReference type="ARBA" id="ARBA00023136"/>
    </source>
</evidence>
<evidence type="ECO:0000313" key="14">
    <source>
        <dbReference type="EMBL" id="SCW33522.1"/>
    </source>
</evidence>
<evidence type="ECO:0000256" key="11">
    <source>
        <dbReference type="SAM" id="Phobius"/>
    </source>
</evidence>
<dbReference type="PANTHER" id="PTHR42837:SF2">
    <property type="entry name" value="MEMBRANE METALLOPROTEASE ARASP2, CHLOROPLASTIC-RELATED"/>
    <property type="match status" value="1"/>
</dbReference>
<dbReference type="GO" id="GO:0006508">
    <property type="term" value="P:proteolysis"/>
    <property type="evidence" value="ECO:0007669"/>
    <property type="project" value="UniProtKB-KW"/>
</dbReference>
<dbReference type="RefSeq" id="WP_090643266.1">
    <property type="nucleotide sequence ID" value="NZ_CBCRYE010000001.1"/>
</dbReference>
<dbReference type="Pfam" id="PF02163">
    <property type="entry name" value="Peptidase_M50"/>
    <property type="match status" value="1"/>
</dbReference>
<feature type="transmembrane region" description="Helical" evidence="11">
    <location>
        <begin position="6"/>
        <end position="29"/>
    </location>
</feature>
<sequence length="401" mass="43745">MLSIIAYIVPFLVIISLIVTFHELGHFSVARLFKTRIERFSVGFGKILLRRTDKQGVEWCLSALPLGGYVKFAGDENITSMMPSPEELEASRIAITEREGAEAVKDYYHFKPLWQKFLIILAGPAANFVLAIALFSLITFTVGDQISRPTILSFLPGNVGEAAGLKVGDTFVSVDGHEIRSNEDFVTLIALRAETPTRIEVERDHKLLSLTVTPKRALLSMPGRDNETIKGGVIGISVGGNVISRPVNPWQALVIGNNKTWQVLDTNLTYISRIFTGKESGNQIGGIVGMAKTTGDVTIAAAQVKAPLWQIVAGMTLTYLQLMAYISIGVGFLNLLPIPALDGGHLAFILWQGVTKKPISAEFQNAAFRIAIVLVLGLMLFAFWNDINNIGLTKFIGGLFS</sequence>
<feature type="domain" description="PDZ" evidence="13">
    <location>
        <begin position="156"/>
        <end position="203"/>
    </location>
</feature>
<keyword evidence="5 11" id="KW-0812">Transmembrane</keyword>
<dbReference type="SUPFAM" id="SSF50156">
    <property type="entry name" value="PDZ domain-like"/>
    <property type="match status" value="1"/>
</dbReference>
<accession>A0A1G4PMN1</accession>
<evidence type="ECO:0000256" key="7">
    <source>
        <dbReference type="ARBA" id="ARBA00022833"/>
    </source>
</evidence>
<organism evidence="14 15">
    <name type="scientific">Asticcacaulis taihuensis</name>
    <dbReference type="NCBI Taxonomy" id="260084"/>
    <lineage>
        <taxon>Bacteria</taxon>
        <taxon>Pseudomonadati</taxon>
        <taxon>Pseudomonadota</taxon>
        <taxon>Alphaproteobacteria</taxon>
        <taxon>Caulobacterales</taxon>
        <taxon>Caulobacteraceae</taxon>
        <taxon>Asticcacaulis</taxon>
    </lineage>
</organism>
<dbReference type="PANTHER" id="PTHR42837">
    <property type="entry name" value="REGULATOR OF SIGMA-E PROTEASE RSEP"/>
    <property type="match status" value="1"/>
</dbReference>
<feature type="transmembrane region" description="Helical" evidence="11">
    <location>
        <begin position="117"/>
        <end position="140"/>
    </location>
</feature>
<keyword evidence="7" id="KW-0862">Zinc</keyword>
<comment type="cofactor">
    <cofactor evidence="1">
        <name>Zn(2+)</name>
        <dbReference type="ChEBI" id="CHEBI:29105"/>
    </cofactor>
</comment>
<dbReference type="AlphaFoldDB" id="A0A1G4PMN1"/>
<dbReference type="Proteomes" id="UP000199150">
    <property type="component" value="Unassembled WGS sequence"/>
</dbReference>
<keyword evidence="4 14" id="KW-0645">Protease</keyword>
<gene>
    <name evidence="14" type="ORF">SAMN02927928_0505</name>
</gene>
<evidence type="ECO:0000256" key="6">
    <source>
        <dbReference type="ARBA" id="ARBA00022801"/>
    </source>
</evidence>
<evidence type="ECO:0000259" key="12">
    <source>
        <dbReference type="Pfam" id="PF02163"/>
    </source>
</evidence>
<comment type="similarity">
    <text evidence="3">Belongs to the peptidase M50B family.</text>
</comment>
<evidence type="ECO:0000256" key="4">
    <source>
        <dbReference type="ARBA" id="ARBA00022670"/>
    </source>
</evidence>
<dbReference type="GO" id="GO:0016020">
    <property type="term" value="C:membrane"/>
    <property type="evidence" value="ECO:0007669"/>
    <property type="project" value="UniProtKB-SubCell"/>
</dbReference>
<evidence type="ECO:0000259" key="13">
    <source>
        <dbReference type="Pfam" id="PF17820"/>
    </source>
</evidence>
<dbReference type="Pfam" id="PF17820">
    <property type="entry name" value="PDZ_6"/>
    <property type="match status" value="1"/>
</dbReference>
<dbReference type="OrthoDB" id="9782003at2"/>
<evidence type="ECO:0000256" key="5">
    <source>
        <dbReference type="ARBA" id="ARBA00022692"/>
    </source>
</evidence>
<comment type="subcellular location">
    <subcellularLocation>
        <location evidence="2">Membrane</location>
        <topology evidence="2">Multi-pass membrane protein</topology>
    </subcellularLocation>
</comment>
<evidence type="ECO:0000256" key="3">
    <source>
        <dbReference type="ARBA" id="ARBA00007931"/>
    </source>
</evidence>
<proteinExistence type="inferred from homology"/>
<keyword evidence="6" id="KW-0378">Hydrolase</keyword>
<feature type="domain" description="Peptidase M50" evidence="12">
    <location>
        <begin position="11"/>
        <end position="377"/>
    </location>
</feature>
<dbReference type="STRING" id="260084.SAMN02927928_0505"/>
<dbReference type="CDD" id="cd06163">
    <property type="entry name" value="S2P-M50_PDZ_RseP-like"/>
    <property type="match status" value="1"/>
</dbReference>
<keyword evidence="10 11" id="KW-0472">Membrane</keyword>
<dbReference type="InterPro" id="IPR008915">
    <property type="entry name" value="Peptidase_M50"/>
</dbReference>
<protein>
    <submittedName>
        <fullName evidence="14">Regulator of sigma E protease</fullName>
    </submittedName>
</protein>
<evidence type="ECO:0000256" key="1">
    <source>
        <dbReference type="ARBA" id="ARBA00001947"/>
    </source>
</evidence>
<evidence type="ECO:0000313" key="15">
    <source>
        <dbReference type="Proteomes" id="UP000199150"/>
    </source>
</evidence>
<dbReference type="InterPro" id="IPR036034">
    <property type="entry name" value="PDZ_sf"/>
</dbReference>
<dbReference type="Gene3D" id="2.30.42.10">
    <property type="match status" value="1"/>
</dbReference>
<feature type="transmembrane region" description="Helical" evidence="11">
    <location>
        <begin position="366"/>
        <end position="384"/>
    </location>
</feature>
<dbReference type="InterPro" id="IPR041489">
    <property type="entry name" value="PDZ_6"/>
</dbReference>
<dbReference type="GO" id="GO:0004222">
    <property type="term" value="F:metalloendopeptidase activity"/>
    <property type="evidence" value="ECO:0007669"/>
    <property type="project" value="InterPro"/>
</dbReference>
<keyword evidence="9" id="KW-0482">Metalloprotease</keyword>